<dbReference type="PRINTS" id="PR00259">
    <property type="entry name" value="TMFOUR"/>
</dbReference>
<dbReference type="CDD" id="cd03127">
    <property type="entry name" value="tetraspanin_LEL"/>
    <property type="match status" value="1"/>
</dbReference>
<reference evidence="7" key="1">
    <citation type="submission" date="2025-08" db="UniProtKB">
        <authorList>
            <consortium name="RefSeq"/>
        </authorList>
    </citation>
    <scope>IDENTIFICATION</scope>
    <source>
        <tissue evidence="7">Muscle</tissue>
    </source>
</reference>
<protein>
    <submittedName>
        <fullName evidence="7">CD82 antigen-like isoform X2</fullName>
    </submittedName>
</protein>
<dbReference type="Gene3D" id="1.10.1450.10">
    <property type="entry name" value="Tetraspanin"/>
    <property type="match status" value="1"/>
</dbReference>
<dbReference type="RefSeq" id="XP_022258242.1">
    <property type="nucleotide sequence ID" value="XM_022402534.1"/>
</dbReference>
<evidence type="ECO:0000313" key="7">
    <source>
        <dbReference type="RefSeq" id="XP_022258242.1"/>
    </source>
</evidence>
<feature type="transmembrane region" description="Helical" evidence="5">
    <location>
        <begin position="82"/>
        <end position="104"/>
    </location>
</feature>
<keyword evidence="6" id="KW-1185">Reference proteome</keyword>
<keyword evidence="4 5" id="KW-0472">Membrane</keyword>
<dbReference type="SUPFAM" id="SSF48652">
    <property type="entry name" value="Tetraspanin"/>
    <property type="match status" value="1"/>
</dbReference>
<comment type="subcellular location">
    <subcellularLocation>
        <location evidence="1">Membrane</location>
        <topology evidence="1">Multi-pass membrane protein</topology>
    </subcellularLocation>
</comment>
<feature type="transmembrane region" description="Helical" evidence="5">
    <location>
        <begin position="12"/>
        <end position="34"/>
    </location>
</feature>
<feature type="transmembrane region" description="Helical" evidence="5">
    <location>
        <begin position="168"/>
        <end position="192"/>
    </location>
</feature>
<name>A0ABM1TQT6_LIMPO</name>
<dbReference type="InterPro" id="IPR018499">
    <property type="entry name" value="Tetraspanin/Peripherin"/>
</dbReference>
<evidence type="ECO:0000313" key="6">
    <source>
        <dbReference type="Proteomes" id="UP000694941"/>
    </source>
</evidence>
<dbReference type="Proteomes" id="UP000694941">
    <property type="component" value="Unplaced"/>
</dbReference>
<feature type="transmembrane region" description="Helical" evidence="5">
    <location>
        <begin position="49"/>
        <end position="70"/>
    </location>
</feature>
<dbReference type="GeneID" id="106474164"/>
<dbReference type="InterPro" id="IPR008952">
    <property type="entry name" value="Tetraspanin_EC2_sf"/>
</dbReference>
<accession>A0ABM1TQT6</accession>
<evidence type="ECO:0000256" key="2">
    <source>
        <dbReference type="ARBA" id="ARBA00022692"/>
    </source>
</evidence>
<evidence type="ECO:0000256" key="4">
    <source>
        <dbReference type="ARBA" id="ARBA00023136"/>
    </source>
</evidence>
<keyword evidence="3 5" id="KW-1133">Transmembrane helix</keyword>
<evidence type="ECO:0000256" key="1">
    <source>
        <dbReference type="ARBA" id="ARBA00004141"/>
    </source>
</evidence>
<evidence type="ECO:0000256" key="3">
    <source>
        <dbReference type="ARBA" id="ARBA00022989"/>
    </source>
</evidence>
<proteinExistence type="predicted"/>
<gene>
    <name evidence="7" type="primary">LOC106474164</name>
</gene>
<evidence type="ECO:0000256" key="5">
    <source>
        <dbReference type="SAM" id="Phobius"/>
    </source>
</evidence>
<keyword evidence="2 5" id="KW-0812">Transmembrane</keyword>
<dbReference type="Pfam" id="PF00335">
    <property type="entry name" value="Tetraspanin"/>
    <property type="match status" value="2"/>
</dbReference>
<organism evidence="6 7">
    <name type="scientific">Limulus polyphemus</name>
    <name type="common">Atlantic horseshoe crab</name>
    <dbReference type="NCBI Taxonomy" id="6850"/>
    <lineage>
        <taxon>Eukaryota</taxon>
        <taxon>Metazoa</taxon>
        <taxon>Ecdysozoa</taxon>
        <taxon>Arthropoda</taxon>
        <taxon>Chelicerata</taxon>
        <taxon>Merostomata</taxon>
        <taxon>Xiphosura</taxon>
        <taxon>Limulidae</taxon>
        <taxon>Limulus</taxon>
    </lineage>
</organism>
<sequence>MWKVKECAQHSVCFLAFTEWLLGGATIGYMMWVLGTSPTTKEFLNGRLVFTYVILGVGSLLFLAGLLGWVGSYRRGGCLLNLFLFLTVLSLASEVGGIIALNIMQTKFECCGFLGPKDFIEDVETSNNNCYLKESTFSASVRKIETDLNKFQVGCKEYLVEWFYQNKVIWIVALGAVLLLQVVNVLVAVLLINQNKRSRRSSSTQSLRESMHQSRI</sequence>